<comment type="caution">
    <text evidence="9">The sequence shown here is derived from an EMBL/GenBank/DDBJ whole genome shotgun (WGS) entry which is preliminary data.</text>
</comment>
<dbReference type="PANTHER" id="PTHR43289">
    <property type="entry name" value="MITOGEN-ACTIVATED PROTEIN KINASE KINASE KINASE 20-RELATED"/>
    <property type="match status" value="1"/>
</dbReference>
<organism evidence="9 10">
    <name type="scientific">Tengunoibacter tsumagoiensis</name>
    <dbReference type="NCBI Taxonomy" id="2014871"/>
    <lineage>
        <taxon>Bacteria</taxon>
        <taxon>Bacillati</taxon>
        <taxon>Chloroflexota</taxon>
        <taxon>Ktedonobacteria</taxon>
        <taxon>Ktedonobacterales</taxon>
        <taxon>Dictyobacteraceae</taxon>
        <taxon>Tengunoibacter</taxon>
    </lineage>
</organism>
<keyword evidence="5" id="KW-0067">ATP-binding</keyword>
<gene>
    <name evidence="9" type="ORF">KTT_06140</name>
</gene>
<keyword evidence="7" id="KW-1133">Transmembrane helix</keyword>
<evidence type="ECO:0000256" key="2">
    <source>
        <dbReference type="ARBA" id="ARBA00022679"/>
    </source>
</evidence>
<name>A0A401ZV08_9CHLR</name>
<dbReference type="PANTHER" id="PTHR43289:SF6">
    <property type="entry name" value="SERINE_THREONINE-PROTEIN KINASE NEKL-3"/>
    <property type="match status" value="1"/>
</dbReference>
<keyword evidence="7" id="KW-0812">Transmembrane</keyword>
<evidence type="ECO:0000256" key="5">
    <source>
        <dbReference type="ARBA" id="ARBA00022840"/>
    </source>
</evidence>
<dbReference type="AlphaFoldDB" id="A0A401ZV08"/>
<dbReference type="CDD" id="cd14014">
    <property type="entry name" value="STKc_PknB_like"/>
    <property type="match status" value="1"/>
</dbReference>
<sequence>MREQRGPEKKGGLQRFGNYDLVRRIDVGGMGEVYLARQRTAFDREVAVKIIRSDLMYDVTARRRFQREAEVSSYIKHEHILPLFEFGEEQGRLFLVTPYIKGGTLGQRIQQGALALSDVQILFTALLKAVAYLHKRGVIHRDLKPSNILLDQEEDSGQVYVRLIDFGIATQQGASASPPLTAAGHEMGTFAYLAPERVNGVAAPSNDIYSLGVILYQMLTGVLPTPETVNVLPQPLAQVVQRCLAPDPRDRFASADELLQAFEYACRLLTSSRVSSVLAKPATPQSQSAAAASPLAGEVTLIEQLSEPISNSSLPEPVSRPIRPRTQEIEPVVPVTPTPTAVPVVRAADSRLSLSAEQQGSFSGDDYGAVTSRLNPLHEKPHSGKLAPKPRQKRQRKGPSAFVLVTILTIVVVFIISGLGYLLYINSVSATVAIGPRVQPINSVFTLTAKPGQNVKPDVNASIIPAYVLNSTKTSTQQASTTGQSNCVFGILDCQQSVSIEDISSLADTMRTSLKAQVDQDLRKQASDKGYTPVGKTVYQDSNLSSNPPLGSPGKTVAVTLSEQGSIECVKAQDSHDMAVTLLQKKLDPNYELLSSLTQISQPVIQGVGSNGNVTIAIAVASIERYKITQNELNDIQYHIKGMTQKQAHDFIAKSPNLDPQSITVHLTYGDTVPNNTQQIKVTTINPTNLPAIQLPPVPTPKATA</sequence>
<dbReference type="SMART" id="SM00220">
    <property type="entry name" value="S_TKc"/>
    <property type="match status" value="1"/>
</dbReference>
<dbReference type="InterPro" id="IPR011009">
    <property type="entry name" value="Kinase-like_dom_sf"/>
</dbReference>
<evidence type="ECO:0000313" key="10">
    <source>
        <dbReference type="Proteomes" id="UP000287352"/>
    </source>
</evidence>
<evidence type="ECO:0000256" key="4">
    <source>
        <dbReference type="ARBA" id="ARBA00022777"/>
    </source>
</evidence>
<feature type="region of interest" description="Disordered" evidence="6">
    <location>
        <begin position="358"/>
        <end position="394"/>
    </location>
</feature>
<dbReference type="EC" id="2.7.11.1" evidence="1"/>
<dbReference type="InterPro" id="IPR000719">
    <property type="entry name" value="Prot_kinase_dom"/>
</dbReference>
<dbReference type="RefSeq" id="WP_126578331.1">
    <property type="nucleotide sequence ID" value="NZ_BIFR01000001.1"/>
</dbReference>
<evidence type="ECO:0000256" key="3">
    <source>
        <dbReference type="ARBA" id="ARBA00022741"/>
    </source>
</evidence>
<dbReference type="Proteomes" id="UP000287352">
    <property type="component" value="Unassembled WGS sequence"/>
</dbReference>
<protein>
    <recommendedName>
        <fullName evidence="1">non-specific serine/threonine protein kinase</fullName>
        <ecNumber evidence="1">2.7.11.1</ecNumber>
    </recommendedName>
</protein>
<feature type="domain" description="Protein kinase" evidence="8">
    <location>
        <begin position="19"/>
        <end position="333"/>
    </location>
</feature>
<accession>A0A401ZV08</accession>
<reference evidence="10" key="1">
    <citation type="submission" date="2018-12" db="EMBL/GenBank/DDBJ databases">
        <title>Tengunoibacter tsumagoiensis gen. nov., sp. nov., Dictyobacter kobayashii sp. nov., D. alpinus sp. nov., and D. joshuensis sp. nov. and description of Dictyobacteraceae fam. nov. within the order Ktedonobacterales isolated from Tengu-no-mugimeshi.</title>
        <authorList>
            <person name="Wang C.M."/>
            <person name="Zheng Y."/>
            <person name="Sakai Y."/>
            <person name="Toyoda A."/>
            <person name="Minakuchi Y."/>
            <person name="Abe K."/>
            <person name="Yokota A."/>
            <person name="Yabe S."/>
        </authorList>
    </citation>
    <scope>NUCLEOTIDE SEQUENCE [LARGE SCALE GENOMIC DNA]</scope>
    <source>
        <strain evidence="10">Uno3</strain>
    </source>
</reference>
<evidence type="ECO:0000256" key="1">
    <source>
        <dbReference type="ARBA" id="ARBA00012513"/>
    </source>
</evidence>
<dbReference type="SUPFAM" id="SSF56112">
    <property type="entry name" value="Protein kinase-like (PK-like)"/>
    <property type="match status" value="1"/>
</dbReference>
<feature type="transmembrane region" description="Helical" evidence="7">
    <location>
        <begin position="401"/>
        <end position="424"/>
    </location>
</feature>
<dbReference type="Gene3D" id="1.10.510.10">
    <property type="entry name" value="Transferase(Phosphotransferase) domain 1"/>
    <property type="match status" value="1"/>
</dbReference>
<dbReference type="Pfam" id="PF00069">
    <property type="entry name" value="Pkinase"/>
    <property type="match status" value="1"/>
</dbReference>
<dbReference type="InterPro" id="IPR008271">
    <property type="entry name" value="Ser/Thr_kinase_AS"/>
</dbReference>
<evidence type="ECO:0000256" key="7">
    <source>
        <dbReference type="SAM" id="Phobius"/>
    </source>
</evidence>
<dbReference type="GO" id="GO:0004674">
    <property type="term" value="F:protein serine/threonine kinase activity"/>
    <property type="evidence" value="ECO:0007669"/>
    <property type="project" value="UniProtKB-EC"/>
</dbReference>
<keyword evidence="10" id="KW-1185">Reference proteome</keyword>
<dbReference type="PROSITE" id="PS50011">
    <property type="entry name" value="PROTEIN_KINASE_DOM"/>
    <property type="match status" value="1"/>
</dbReference>
<dbReference type="Gene3D" id="3.30.200.20">
    <property type="entry name" value="Phosphorylase Kinase, domain 1"/>
    <property type="match status" value="1"/>
</dbReference>
<keyword evidence="3" id="KW-0547">Nucleotide-binding</keyword>
<evidence type="ECO:0000313" key="9">
    <source>
        <dbReference type="EMBL" id="GCE10755.1"/>
    </source>
</evidence>
<dbReference type="OrthoDB" id="9801841at2"/>
<dbReference type="PROSITE" id="PS00108">
    <property type="entry name" value="PROTEIN_KINASE_ST"/>
    <property type="match status" value="1"/>
</dbReference>
<proteinExistence type="predicted"/>
<dbReference type="EMBL" id="BIFR01000001">
    <property type="protein sequence ID" value="GCE10755.1"/>
    <property type="molecule type" value="Genomic_DNA"/>
</dbReference>
<keyword evidence="2" id="KW-0808">Transferase</keyword>
<keyword evidence="7" id="KW-0472">Membrane</keyword>
<keyword evidence="4" id="KW-0418">Kinase</keyword>
<dbReference type="GO" id="GO:0005524">
    <property type="term" value="F:ATP binding"/>
    <property type="evidence" value="ECO:0007669"/>
    <property type="project" value="UniProtKB-KW"/>
</dbReference>
<evidence type="ECO:0000256" key="6">
    <source>
        <dbReference type="SAM" id="MobiDB-lite"/>
    </source>
</evidence>
<evidence type="ECO:0000259" key="8">
    <source>
        <dbReference type="PROSITE" id="PS50011"/>
    </source>
</evidence>